<dbReference type="Proteomes" id="UP001187471">
    <property type="component" value="Unassembled WGS sequence"/>
</dbReference>
<evidence type="ECO:0000256" key="2">
    <source>
        <dbReference type="SAM" id="Phobius"/>
    </source>
</evidence>
<dbReference type="PANTHER" id="PTHR37206">
    <property type="entry name" value="TRANSMEMBRANE PROTEIN"/>
    <property type="match status" value="1"/>
</dbReference>
<keyword evidence="2" id="KW-0812">Transmembrane</keyword>
<feature type="region of interest" description="Disordered" evidence="1">
    <location>
        <begin position="58"/>
        <end position="89"/>
    </location>
</feature>
<evidence type="ECO:0008006" key="5">
    <source>
        <dbReference type="Google" id="ProtNLM"/>
    </source>
</evidence>
<evidence type="ECO:0000313" key="4">
    <source>
        <dbReference type="Proteomes" id="UP001187471"/>
    </source>
</evidence>
<keyword evidence="4" id="KW-1185">Reference proteome</keyword>
<feature type="compositionally biased region" description="Pro residues" evidence="1">
    <location>
        <begin position="74"/>
        <end position="85"/>
    </location>
</feature>
<dbReference type="EMBL" id="JAVXUO010001028">
    <property type="protein sequence ID" value="KAK2986885.1"/>
    <property type="molecule type" value="Genomic_DNA"/>
</dbReference>
<dbReference type="PANTHER" id="PTHR37206:SF4">
    <property type="entry name" value="TRANSMEMBRANE PROTEIN"/>
    <property type="match status" value="1"/>
</dbReference>
<comment type="caution">
    <text evidence="3">The sequence shown here is derived from an EMBL/GenBank/DDBJ whole genome shotgun (WGS) entry which is preliminary data.</text>
</comment>
<accession>A0AA88RQ38</accession>
<dbReference type="AlphaFoldDB" id="A0AA88RQ38"/>
<protein>
    <recommendedName>
        <fullName evidence="5">Transmembrane protein</fullName>
    </recommendedName>
</protein>
<keyword evidence="2" id="KW-1133">Transmembrane helix</keyword>
<name>A0AA88RQ38_9ASTE</name>
<feature type="transmembrane region" description="Helical" evidence="2">
    <location>
        <begin position="121"/>
        <end position="141"/>
    </location>
</feature>
<reference evidence="3" key="1">
    <citation type="submission" date="2022-12" db="EMBL/GenBank/DDBJ databases">
        <title>Draft genome assemblies for two species of Escallonia (Escalloniales).</title>
        <authorList>
            <person name="Chanderbali A."/>
            <person name="Dervinis C."/>
            <person name="Anghel I."/>
            <person name="Soltis D."/>
            <person name="Soltis P."/>
            <person name="Zapata F."/>
        </authorList>
    </citation>
    <scope>NUCLEOTIDE SEQUENCE</scope>
    <source>
        <strain evidence="3">UCBG92.1500</strain>
        <tissue evidence="3">Leaf</tissue>
    </source>
</reference>
<feature type="region of interest" description="Disordered" evidence="1">
    <location>
        <begin position="1"/>
        <end position="38"/>
    </location>
</feature>
<evidence type="ECO:0000313" key="3">
    <source>
        <dbReference type="EMBL" id="KAK2986885.1"/>
    </source>
</evidence>
<keyword evidence="2" id="KW-0472">Membrane</keyword>
<organism evidence="3 4">
    <name type="scientific">Escallonia rubra</name>
    <dbReference type="NCBI Taxonomy" id="112253"/>
    <lineage>
        <taxon>Eukaryota</taxon>
        <taxon>Viridiplantae</taxon>
        <taxon>Streptophyta</taxon>
        <taxon>Embryophyta</taxon>
        <taxon>Tracheophyta</taxon>
        <taxon>Spermatophyta</taxon>
        <taxon>Magnoliopsida</taxon>
        <taxon>eudicotyledons</taxon>
        <taxon>Gunneridae</taxon>
        <taxon>Pentapetalae</taxon>
        <taxon>asterids</taxon>
        <taxon>campanulids</taxon>
        <taxon>Escalloniales</taxon>
        <taxon>Escalloniaceae</taxon>
        <taxon>Escallonia</taxon>
    </lineage>
</organism>
<feature type="compositionally biased region" description="Acidic residues" evidence="1">
    <location>
        <begin position="1"/>
        <end position="12"/>
    </location>
</feature>
<evidence type="ECO:0000256" key="1">
    <source>
        <dbReference type="SAM" id="MobiDB-lite"/>
    </source>
</evidence>
<gene>
    <name evidence="3" type="ORF">RJ640_007922</name>
</gene>
<proteinExistence type="predicted"/>
<sequence>MEYTEEDLEALNDWEQIQPPYSPTTSQRAAAAASNGGGNLVTTHENLFNDCSIFPPSNHEGLPIPPQDNQQQQPQPPPQPPPPPVGVGNEELRRLRERLAVLGSGIIRVAYRVRCYMMCKVGFWCIAPATTIVVALVWLCVRPRRRWRKRVQAENKDLLMLLIREKDQKINQLLFQIAQMNEILSTRRRIPVIHLG</sequence>